<dbReference type="EMBL" id="QGKW02001660">
    <property type="protein sequence ID" value="KAF2579355.1"/>
    <property type="molecule type" value="Genomic_DNA"/>
</dbReference>
<gene>
    <name evidence="1" type="ORF">F2Q68_00005359</name>
</gene>
<protein>
    <submittedName>
        <fullName evidence="1">Uncharacterized protein</fullName>
    </submittedName>
</protein>
<proteinExistence type="predicted"/>
<dbReference type="AlphaFoldDB" id="A0A8S9JBG2"/>
<accession>A0A8S9JBG2</accession>
<sequence>MVHTAGNTSPREDSTMLTSVARFNARITYKSLLVPAGSGSQPQSRPLQSLVLAGFGS</sequence>
<evidence type="ECO:0000313" key="2">
    <source>
        <dbReference type="Proteomes" id="UP000712281"/>
    </source>
</evidence>
<dbReference type="Proteomes" id="UP000712281">
    <property type="component" value="Unassembled WGS sequence"/>
</dbReference>
<reference evidence="1" key="1">
    <citation type="submission" date="2019-12" db="EMBL/GenBank/DDBJ databases">
        <title>Genome sequencing and annotation of Brassica cretica.</title>
        <authorList>
            <person name="Studholme D.J."/>
            <person name="Sarris P.F."/>
        </authorList>
    </citation>
    <scope>NUCLEOTIDE SEQUENCE</scope>
    <source>
        <strain evidence="1">PFS-001/15</strain>
        <tissue evidence="1">Leaf</tissue>
    </source>
</reference>
<comment type="caution">
    <text evidence="1">The sequence shown here is derived from an EMBL/GenBank/DDBJ whole genome shotgun (WGS) entry which is preliminary data.</text>
</comment>
<organism evidence="1 2">
    <name type="scientific">Brassica cretica</name>
    <name type="common">Mustard</name>
    <dbReference type="NCBI Taxonomy" id="69181"/>
    <lineage>
        <taxon>Eukaryota</taxon>
        <taxon>Viridiplantae</taxon>
        <taxon>Streptophyta</taxon>
        <taxon>Embryophyta</taxon>
        <taxon>Tracheophyta</taxon>
        <taxon>Spermatophyta</taxon>
        <taxon>Magnoliopsida</taxon>
        <taxon>eudicotyledons</taxon>
        <taxon>Gunneridae</taxon>
        <taxon>Pentapetalae</taxon>
        <taxon>rosids</taxon>
        <taxon>malvids</taxon>
        <taxon>Brassicales</taxon>
        <taxon>Brassicaceae</taxon>
        <taxon>Brassiceae</taxon>
        <taxon>Brassica</taxon>
    </lineage>
</organism>
<evidence type="ECO:0000313" key="1">
    <source>
        <dbReference type="EMBL" id="KAF2579355.1"/>
    </source>
</evidence>
<name>A0A8S9JBG2_BRACR</name>